<feature type="domain" description="HTH psq-type" evidence="1">
    <location>
        <begin position="11"/>
        <end position="44"/>
    </location>
</feature>
<evidence type="ECO:0000313" key="3">
    <source>
        <dbReference type="Proteomes" id="UP001458880"/>
    </source>
</evidence>
<accession>A0AAW1L547</accession>
<proteinExistence type="predicted"/>
<dbReference type="Proteomes" id="UP001458880">
    <property type="component" value="Unassembled WGS sequence"/>
</dbReference>
<comment type="caution">
    <text evidence="2">The sequence shown here is derived from an EMBL/GenBank/DDBJ whole genome shotgun (WGS) entry which is preliminary data.</text>
</comment>
<reference evidence="2 3" key="1">
    <citation type="journal article" date="2024" name="BMC Genomics">
        <title>De novo assembly and annotation of Popillia japonica's genome with initial clues to its potential as an invasive pest.</title>
        <authorList>
            <person name="Cucini C."/>
            <person name="Boschi S."/>
            <person name="Funari R."/>
            <person name="Cardaioli E."/>
            <person name="Iannotti N."/>
            <person name="Marturano G."/>
            <person name="Paoli F."/>
            <person name="Bruttini M."/>
            <person name="Carapelli A."/>
            <person name="Frati F."/>
            <person name="Nardi F."/>
        </authorList>
    </citation>
    <scope>NUCLEOTIDE SEQUENCE [LARGE SCALE GENOMIC DNA]</scope>
    <source>
        <strain evidence="2">DMR45628</strain>
    </source>
</reference>
<keyword evidence="3" id="KW-1185">Reference proteome</keyword>
<sequence>MENATSKLNIIEEAKQDIRSGYSIRQAAKKHNIAYTVLQRHLKNNDVKKQRGQTVLAEAEERSIAEKLVTCSEWGYPLDTFDLRLVIQQYLNRAGRVVSRFKDNLPGKEFAYSFFKRHSRILSERMCQNIK</sequence>
<organism evidence="2 3">
    <name type="scientific">Popillia japonica</name>
    <name type="common">Japanese beetle</name>
    <dbReference type="NCBI Taxonomy" id="7064"/>
    <lineage>
        <taxon>Eukaryota</taxon>
        <taxon>Metazoa</taxon>
        <taxon>Ecdysozoa</taxon>
        <taxon>Arthropoda</taxon>
        <taxon>Hexapoda</taxon>
        <taxon>Insecta</taxon>
        <taxon>Pterygota</taxon>
        <taxon>Neoptera</taxon>
        <taxon>Endopterygota</taxon>
        <taxon>Coleoptera</taxon>
        <taxon>Polyphaga</taxon>
        <taxon>Scarabaeiformia</taxon>
        <taxon>Scarabaeidae</taxon>
        <taxon>Rutelinae</taxon>
        <taxon>Popillia</taxon>
    </lineage>
</organism>
<protein>
    <submittedName>
        <fullName evidence="2">CENP-B N-terminal DNA-binding domain</fullName>
    </submittedName>
</protein>
<keyword evidence="2" id="KW-0238">DNA-binding</keyword>
<dbReference type="AlphaFoldDB" id="A0AAW1L547"/>
<evidence type="ECO:0000259" key="1">
    <source>
        <dbReference type="Pfam" id="PF05225"/>
    </source>
</evidence>
<name>A0AAW1L547_POPJA</name>
<dbReference type="Pfam" id="PF05225">
    <property type="entry name" value="HTH_psq"/>
    <property type="match status" value="1"/>
</dbReference>
<dbReference type="EMBL" id="JASPKY010000168">
    <property type="protein sequence ID" value="KAK9728674.1"/>
    <property type="molecule type" value="Genomic_DNA"/>
</dbReference>
<gene>
    <name evidence="2" type="ORF">QE152_g17104</name>
</gene>
<dbReference type="InterPro" id="IPR007889">
    <property type="entry name" value="HTH_Psq"/>
</dbReference>
<evidence type="ECO:0000313" key="2">
    <source>
        <dbReference type="EMBL" id="KAK9728674.1"/>
    </source>
</evidence>
<dbReference type="GO" id="GO:0003677">
    <property type="term" value="F:DNA binding"/>
    <property type="evidence" value="ECO:0007669"/>
    <property type="project" value="UniProtKB-KW"/>
</dbReference>